<name>A0A8S4RTG8_9NEOP</name>
<evidence type="ECO:0000313" key="2">
    <source>
        <dbReference type="EMBL" id="CAH2240431.1"/>
    </source>
</evidence>
<evidence type="ECO:0000256" key="1">
    <source>
        <dbReference type="SAM" id="MobiDB-lite"/>
    </source>
</evidence>
<feature type="region of interest" description="Disordered" evidence="1">
    <location>
        <begin position="15"/>
        <end position="37"/>
    </location>
</feature>
<dbReference type="OrthoDB" id="550012at2759"/>
<evidence type="ECO:0000313" key="3">
    <source>
        <dbReference type="Proteomes" id="UP000838756"/>
    </source>
</evidence>
<feature type="compositionally biased region" description="Polar residues" evidence="1">
    <location>
        <begin position="26"/>
        <end position="36"/>
    </location>
</feature>
<proteinExistence type="predicted"/>
<organism evidence="2 3">
    <name type="scientific">Pararge aegeria aegeria</name>
    <dbReference type="NCBI Taxonomy" id="348720"/>
    <lineage>
        <taxon>Eukaryota</taxon>
        <taxon>Metazoa</taxon>
        <taxon>Ecdysozoa</taxon>
        <taxon>Arthropoda</taxon>
        <taxon>Hexapoda</taxon>
        <taxon>Insecta</taxon>
        <taxon>Pterygota</taxon>
        <taxon>Neoptera</taxon>
        <taxon>Endopterygota</taxon>
        <taxon>Lepidoptera</taxon>
        <taxon>Glossata</taxon>
        <taxon>Ditrysia</taxon>
        <taxon>Papilionoidea</taxon>
        <taxon>Nymphalidae</taxon>
        <taxon>Satyrinae</taxon>
        <taxon>Satyrini</taxon>
        <taxon>Parargina</taxon>
        <taxon>Pararge</taxon>
    </lineage>
</organism>
<sequence length="152" mass="17408">MASANSECDLTSMFMQRGDGKRVKSPTRSESASRRSSLVKPNLPAEVITVKDFFDFMKTAYQVYEHLEGEEDEGSKINWEELTKLTVLNHVIEQQERDLLYQTAFSEQKTITSKSDTTIEKKSNDLLRVEKRYSCSEIEGKCSIDNILLDIL</sequence>
<accession>A0A8S4RTG8</accession>
<reference evidence="2" key="1">
    <citation type="submission" date="2022-03" db="EMBL/GenBank/DDBJ databases">
        <authorList>
            <person name="Lindestad O."/>
        </authorList>
    </citation>
    <scope>NUCLEOTIDE SEQUENCE</scope>
</reference>
<dbReference type="Proteomes" id="UP000838756">
    <property type="component" value="Unassembled WGS sequence"/>
</dbReference>
<protein>
    <submittedName>
        <fullName evidence="2">Jg6175 protein</fullName>
    </submittedName>
</protein>
<dbReference type="EMBL" id="CAKXAJ010025511">
    <property type="protein sequence ID" value="CAH2240431.1"/>
    <property type="molecule type" value="Genomic_DNA"/>
</dbReference>
<keyword evidence="3" id="KW-1185">Reference proteome</keyword>
<comment type="caution">
    <text evidence="2">The sequence shown here is derived from an EMBL/GenBank/DDBJ whole genome shotgun (WGS) entry which is preliminary data.</text>
</comment>
<gene>
    <name evidence="2" type="primary">jg6175</name>
    <name evidence="2" type="ORF">PAEG_LOCUS17016</name>
</gene>
<dbReference type="AlphaFoldDB" id="A0A8S4RTG8"/>